<dbReference type="GO" id="GO:0016020">
    <property type="term" value="C:membrane"/>
    <property type="evidence" value="ECO:0007669"/>
    <property type="project" value="UniProtKB-SubCell"/>
</dbReference>
<dbReference type="EMBL" id="FNOB01000010">
    <property type="protein sequence ID" value="SDX10406.1"/>
    <property type="molecule type" value="Genomic_DNA"/>
</dbReference>
<feature type="transmembrane region" description="Helical" evidence="5">
    <location>
        <begin position="274"/>
        <end position="293"/>
    </location>
</feature>
<name>A0AAN4USR6_9RHOB</name>
<accession>A0AAN4USR6</accession>
<keyword evidence="3 5" id="KW-1133">Transmembrane helix</keyword>
<feature type="transmembrane region" description="Helical" evidence="5">
    <location>
        <begin position="69"/>
        <end position="91"/>
    </location>
</feature>
<evidence type="ECO:0000313" key="9">
    <source>
        <dbReference type="Proteomes" id="UP000199541"/>
    </source>
</evidence>
<organism evidence="7 10">
    <name type="scientific">Allgaiera indica</name>
    <dbReference type="NCBI Taxonomy" id="765699"/>
    <lineage>
        <taxon>Bacteria</taxon>
        <taxon>Pseudomonadati</taxon>
        <taxon>Pseudomonadota</taxon>
        <taxon>Alphaproteobacteria</taxon>
        <taxon>Rhodobacterales</taxon>
        <taxon>Paracoccaceae</taxon>
        <taxon>Allgaiera</taxon>
    </lineage>
</organism>
<evidence type="ECO:0000313" key="8">
    <source>
        <dbReference type="EMBL" id="SDX10406.1"/>
    </source>
</evidence>
<reference evidence="7" key="1">
    <citation type="journal article" date="2014" name="Int. J. Syst. Evol. Microbiol.">
        <title>Complete genome sequence of Corynebacterium casei LMG S-19264T (=DSM 44701T), isolated from a smear-ripened cheese.</title>
        <authorList>
            <consortium name="US DOE Joint Genome Institute (JGI-PGF)"/>
            <person name="Walter F."/>
            <person name="Albersmeier A."/>
            <person name="Kalinowski J."/>
            <person name="Ruckert C."/>
        </authorList>
    </citation>
    <scope>NUCLEOTIDE SEQUENCE</scope>
    <source>
        <strain evidence="7">CGMCC 1.10859</strain>
    </source>
</reference>
<evidence type="ECO:0000313" key="10">
    <source>
        <dbReference type="Proteomes" id="UP000634647"/>
    </source>
</evidence>
<feature type="transmembrane region" description="Helical" evidence="5">
    <location>
        <begin position="9"/>
        <end position="30"/>
    </location>
</feature>
<dbReference type="EMBL" id="BNAB01000011">
    <property type="protein sequence ID" value="GHE03158.1"/>
    <property type="molecule type" value="Genomic_DNA"/>
</dbReference>
<keyword evidence="9" id="KW-1185">Reference proteome</keyword>
<evidence type="ECO:0000259" key="6">
    <source>
        <dbReference type="Pfam" id="PF00892"/>
    </source>
</evidence>
<reference evidence="7" key="3">
    <citation type="submission" date="2023-06" db="EMBL/GenBank/DDBJ databases">
        <authorList>
            <person name="Sun Q."/>
            <person name="Zhou Y."/>
        </authorList>
    </citation>
    <scope>NUCLEOTIDE SEQUENCE</scope>
    <source>
        <strain evidence="7">CGMCC 1.10859</strain>
    </source>
</reference>
<evidence type="ECO:0000256" key="3">
    <source>
        <dbReference type="ARBA" id="ARBA00022989"/>
    </source>
</evidence>
<dbReference type="PANTHER" id="PTHR32322">
    <property type="entry name" value="INNER MEMBRANE TRANSPORTER"/>
    <property type="match status" value="1"/>
</dbReference>
<comment type="caution">
    <text evidence="7">The sequence shown here is derived from an EMBL/GenBank/DDBJ whole genome shotgun (WGS) entry which is preliminary data.</text>
</comment>
<comment type="subcellular location">
    <subcellularLocation>
        <location evidence="1">Membrane</location>
        <topology evidence="1">Multi-pass membrane protein</topology>
    </subcellularLocation>
</comment>
<evidence type="ECO:0000313" key="7">
    <source>
        <dbReference type="EMBL" id="GHE03158.1"/>
    </source>
</evidence>
<sequence>MTRATPTDWLLLILLGVVWGASFMGVKLSLTGFGPAQVAAIRIALGALALTALAYGLGKGLPGFGARRLWLHIIGMGMFSNAFPFLLLAWAQKSVTSGFAGITMAVVPLLVLPLAHVFVPGEELTRRKGIGFIVGFAGVAALIGPAAFASTGAESETLARLACIAAAGCYAIGSIITRRAPPSNQLSFGAGALIAASCVIVPAALIWEPRPSPDPTALAAVIYLGLFPTALATLILVRVITSAGPTFLTQVNYQVPIWSVLFGTFLLHEQMPPTFLIALVLILAGLAISRAPVWRRRP</sequence>
<feature type="transmembrane region" description="Helical" evidence="5">
    <location>
        <begin position="188"/>
        <end position="207"/>
    </location>
</feature>
<dbReference type="InterPro" id="IPR050638">
    <property type="entry name" value="AA-Vitamin_Transporters"/>
</dbReference>
<evidence type="ECO:0000256" key="1">
    <source>
        <dbReference type="ARBA" id="ARBA00004141"/>
    </source>
</evidence>
<dbReference type="Proteomes" id="UP000634647">
    <property type="component" value="Unassembled WGS sequence"/>
</dbReference>
<feature type="transmembrane region" description="Helical" evidence="5">
    <location>
        <begin position="251"/>
        <end position="268"/>
    </location>
</feature>
<dbReference type="SUPFAM" id="SSF103481">
    <property type="entry name" value="Multidrug resistance efflux transporter EmrE"/>
    <property type="match status" value="2"/>
</dbReference>
<dbReference type="PANTHER" id="PTHR32322:SF9">
    <property type="entry name" value="AMINO-ACID METABOLITE EFFLUX PUMP-RELATED"/>
    <property type="match status" value="1"/>
</dbReference>
<gene>
    <name evidence="7" type="ORF">GCM10008024_25430</name>
    <name evidence="8" type="ORF">SAMN05444006_11020</name>
</gene>
<keyword evidence="4 5" id="KW-0472">Membrane</keyword>
<dbReference type="InterPro" id="IPR000620">
    <property type="entry name" value="EamA_dom"/>
</dbReference>
<feature type="domain" description="EamA" evidence="6">
    <location>
        <begin position="10"/>
        <end position="142"/>
    </location>
</feature>
<feature type="domain" description="EamA" evidence="6">
    <location>
        <begin position="161"/>
        <end position="288"/>
    </location>
</feature>
<evidence type="ECO:0000256" key="4">
    <source>
        <dbReference type="ARBA" id="ARBA00023136"/>
    </source>
</evidence>
<evidence type="ECO:0000256" key="2">
    <source>
        <dbReference type="ARBA" id="ARBA00022692"/>
    </source>
</evidence>
<dbReference type="InterPro" id="IPR037185">
    <property type="entry name" value="EmrE-like"/>
</dbReference>
<evidence type="ECO:0000256" key="5">
    <source>
        <dbReference type="SAM" id="Phobius"/>
    </source>
</evidence>
<dbReference type="Pfam" id="PF00892">
    <property type="entry name" value="EamA"/>
    <property type="match status" value="2"/>
</dbReference>
<dbReference type="AlphaFoldDB" id="A0AAN4USR6"/>
<dbReference type="Proteomes" id="UP000199541">
    <property type="component" value="Unassembled WGS sequence"/>
</dbReference>
<keyword evidence="2 5" id="KW-0812">Transmembrane</keyword>
<feature type="transmembrane region" description="Helical" evidence="5">
    <location>
        <begin position="97"/>
        <end position="118"/>
    </location>
</feature>
<proteinExistence type="predicted"/>
<feature type="transmembrane region" description="Helical" evidence="5">
    <location>
        <begin position="219"/>
        <end position="239"/>
    </location>
</feature>
<protein>
    <submittedName>
        <fullName evidence="7">ABC transporter permease</fullName>
    </submittedName>
    <submittedName>
        <fullName evidence="8">Permease of the drug/metabolite transporter (DMT) superfamily</fullName>
    </submittedName>
</protein>
<feature type="transmembrane region" description="Helical" evidence="5">
    <location>
        <begin position="157"/>
        <end position="176"/>
    </location>
</feature>
<reference evidence="8 9" key="2">
    <citation type="submission" date="2016-10" db="EMBL/GenBank/DDBJ databases">
        <authorList>
            <person name="Varghese N."/>
            <person name="Submissions S."/>
        </authorList>
    </citation>
    <scope>NUCLEOTIDE SEQUENCE [LARGE SCALE GENOMIC DNA]</scope>
    <source>
        <strain evidence="8 9">DSM 24802</strain>
    </source>
</reference>
<feature type="transmembrane region" description="Helical" evidence="5">
    <location>
        <begin position="36"/>
        <end position="57"/>
    </location>
</feature>
<feature type="transmembrane region" description="Helical" evidence="5">
    <location>
        <begin position="130"/>
        <end position="151"/>
    </location>
</feature>
<dbReference type="RefSeq" id="WP_035846212.1">
    <property type="nucleotide sequence ID" value="NZ_BNAB01000011.1"/>
</dbReference>